<gene>
    <name evidence="1" type="ORF">PRIP_13669</name>
</gene>
<sequence>MLFIVQAFWKTFVRKGYTMVVKFERVWDITQINRRQVLALLRLFEKSELQLQGIEWAMLPYFEFCLNLI</sequence>
<evidence type="ECO:0000313" key="1">
    <source>
        <dbReference type="EMBL" id="EUJ43372.1"/>
    </source>
</evidence>
<name>W7D2F4_9LIST</name>
<comment type="caution">
    <text evidence="1">The sequence shown here is derived from an EMBL/GenBank/DDBJ whole genome shotgun (WGS) entry which is preliminary data.</text>
</comment>
<dbReference type="Proteomes" id="UP000019248">
    <property type="component" value="Unassembled WGS sequence"/>
</dbReference>
<protein>
    <submittedName>
        <fullName evidence="1">Uncharacterized protein</fullName>
    </submittedName>
</protein>
<dbReference type="AlphaFoldDB" id="W7D2F4"/>
<proteinExistence type="predicted"/>
<reference evidence="1 2" key="1">
    <citation type="journal article" date="2014" name="Int. J. Syst. Evol. Microbiol.">
        <title>Listeria floridensis sp. nov., Listeria aquatica sp. nov., Listeria cornellensis sp. nov., Listeria riparia sp. nov. and Listeria grandensis sp. nov., from agricultural and natural environments.</title>
        <authorList>
            <person name="den Bakker H.C."/>
            <person name="Warchocki S."/>
            <person name="Wright E.M."/>
            <person name="Allred A.F."/>
            <person name="Ahlstrom C."/>
            <person name="Manuel C.S."/>
            <person name="Stasiewicz M.J."/>
            <person name="Burrell A."/>
            <person name="Roof S."/>
            <person name="Strawn L."/>
            <person name="Fortes E.D."/>
            <person name="Nightingale K.K."/>
            <person name="Kephart D."/>
            <person name="Wiedmann M."/>
        </authorList>
    </citation>
    <scope>NUCLEOTIDE SEQUENCE [LARGE SCALE GENOMIC DNA]</scope>
    <source>
        <strain evidence="1 2">FSL S10-1204</strain>
    </source>
</reference>
<keyword evidence="2" id="KW-1185">Reference proteome</keyword>
<dbReference type="EMBL" id="AODL01000025">
    <property type="protein sequence ID" value="EUJ43372.1"/>
    <property type="molecule type" value="Genomic_DNA"/>
</dbReference>
<accession>W7D2F4</accession>
<evidence type="ECO:0000313" key="2">
    <source>
        <dbReference type="Proteomes" id="UP000019248"/>
    </source>
</evidence>
<organism evidence="1 2">
    <name type="scientific">Listeria riparia FSL S10-1204</name>
    <dbReference type="NCBI Taxonomy" id="1265816"/>
    <lineage>
        <taxon>Bacteria</taxon>
        <taxon>Bacillati</taxon>
        <taxon>Bacillota</taxon>
        <taxon>Bacilli</taxon>
        <taxon>Bacillales</taxon>
        <taxon>Listeriaceae</taxon>
        <taxon>Listeria</taxon>
    </lineage>
</organism>